<dbReference type="PANTHER" id="PTHR22298">
    <property type="entry name" value="ENDO-1,4-BETA-GLUCANASE"/>
    <property type="match status" value="1"/>
</dbReference>
<reference evidence="11" key="1">
    <citation type="submission" date="2021-01" db="EMBL/GenBank/DDBJ databases">
        <title>Fulvivirga kasyanovii gen. nov., sp nov., a novel member of the phylum Bacteroidetes isolated from seawater in a mussel farm.</title>
        <authorList>
            <person name="Zhao L.-H."/>
            <person name="Wang Z.-J."/>
        </authorList>
    </citation>
    <scope>NUCLEOTIDE SEQUENCE</scope>
    <source>
        <strain evidence="11">29W222</strain>
    </source>
</reference>
<accession>A0A937KEJ0</accession>
<dbReference type="InterPro" id="IPR001701">
    <property type="entry name" value="Glyco_hydro_9"/>
</dbReference>
<dbReference type="SUPFAM" id="SSF49384">
    <property type="entry name" value="Carbohydrate-binding domain"/>
    <property type="match status" value="1"/>
</dbReference>
<dbReference type="SMART" id="SM00635">
    <property type="entry name" value="BID_2"/>
    <property type="match status" value="1"/>
</dbReference>
<dbReference type="EC" id="3.2.1.4" evidence="9"/>
<evidence type="ECO:0000256" key="1">
    <source>
        <dbReference type="ARBA" id="ARBA00000966"/>
    </source>
</evidence>
<dbReference type="InterPro" id="IPR044060">
    <property type="entry name" value="Bacterial_rp_domain"/>
</dbReference>
<dbReference type="Gene3D" id="2.60.40.710">
    <property type="entry name" value="Endoglucanase-like"/>
    <property type="match status" value="1"/>
</dbReference>
<dbReference type="Gene3D" id="2.60.40.1080">
    <property type="match status" value="1"/>
</dbReference>
<evidence type="ECO:0000256" key="7">
    <source>
        <dbReference type="PROSITE-ProRule" id="PRU10059"/>
    </source>
</evidence>
<dbReference type="InterPro" id="IPR012341">
    <property type="entry name" value="6hp_glycosidase-like_sf"/>
</dbReference>
<comment type="caution">
    <text evidence="11">The sequence shown here is derived from an EMBL/GenBank/DDBJ whole genome shotgun (WGS) entry which is preliminary data.</text>
</comment>
<evidence type="ECO:0000256" key="2">
    <source>
        <dbReference type="ARBA" id="ARBA00022801"/>
    </source>
</evidence>
<evidence type="ECO:0000256" key="3">
    <source>
        <dbReference type="ARBA" id="ARBA00023001"/>
    </source>
</evidence>
<evidence type="ECO:0000313" key="12">
    <source>
        <dbReference type="Proteomes" id="UP000614216"/>
    </source>
</evidence>
<dbReference type="GO" id="GO:0030248">
    <property type="term" value="F:cellulose binding"/>
    <property type="evidence" value="ECO:0007669"/>
    <property type="project" value="InterPro"/>
</dbReference>
<dbReference type="Pfam" id="PF18962">
    <property type="entry name" value="Por_Secre_tail"/>
    <property type="match status" value="1"/>
</dbReference>
<dbReference type="InterPro" id="IPR001956">
    <property type="entry name" value="CBM3"/>
</dbReference>
<evidence type="ECO:0000256" key="6">
    <source>
        <dbReference type="ARBA" id="ARBA00023326"/>
    </source>
</evidence>
<dbReference type="PROSITE" id="PS00698">
    <property type="entry name" value="GH9_3"/>
    <property type="match status" value="1"/>
</dbReference>
<sequence>MTNASNIPVSSIALLLLFTCILQLNAQDYNYAEALQKSMFFYECQESGELLPDNRVSWRGNSALNDGSDVGLDLRGGWYDAGDHVKFNFPMAFSATALAWGAIDFESGYTAAGQLSYLKRNLRWVNDYFIKCHTAPNELWGQVGNGGLDHAWWGSAEIMPMQRPAYKIDANQPGSDLAAETAAAMAAASIVFQNDDPTYSATLLEHAIQLYDFADNYRGIYSESIADAGSYYRSFSGYNDELVWGAIWLYRATGNMSYLQKAENYYANLSSEPQSSIKSYKWGLAWDDKSYGCYILLAKLIGKAQYKADAERHLDYWTDGYNGERVNYTSGGLAYLDVWGALRYAANTSFLALYYADQATSASKAQKYRNFAISQINYALGDNPRNSSYVVGFGTNAPQNPHHRTAHGAWANNQNGPPVQTRHILYGALVGGPNSDDSYEDDRSNYINNEVACDYNSGFSGALAALVESYGGSALTNFPVLETPTREYLIEAKVNAQGSTHTEWAVWALNHTAWPTRIPSEVKFRLFINISEGIAAGYSASDYVVSTNNSSVVSHTQLQLWDASNNVYFTEVTFNPDIKIFPAGQGESKEEAQMRIRLPYEAPASAWDPTNDWSFQGVNSTLQEVTTIPMYVDGELVFGETPGNGSNDIPVTGVSVAPNAISINLNQTAQLQVSVSPSNANNKAVSWSSSNPAVASVNTNGLVTGLTEGAATITATTEDGGYTASSEVTVTTDTTPEEYALTTIINGQGSIQLSPVGGIYDANTEVTLTAIPNAGYTFTGWSGDLSGIANPATLVMSTNKTVTATFEEEGGGSACDSPVAVSLPFTKEGAGEFCYSISGDISYINSWNMEKIEINGQDYTNAWSNNLPAKVNGQYIVYYQGSFPWSHFEAKSAQGVATREMTRGLANETKDPGLILAYPNPSQDEVIIYIADPASVSNIYVYDPTGILIRKIATNKITNENKVNLGKGTKGTYIIRVVTDKSTNTFKVVRQ</sequence>
<dbReference type="InterPro" id="IPR018221">
    <property type="entry name" value="Glyco_hydro_9_His_AS"/>
</dbReference>
<evidence type="ECO:0000259" key="10">
    <source>
        <dbReference type="PROSITE" id="PS51172"/>
    </source>
</evidence>
<dbReference type="PROSITE" id="PS00592">
    <property type="entry name" value="GH9_2"/>
    <property type="match status" value="1"/>
</dbReference>
<evidence type="ECO:0000256" key="8">
    <source>
        <dbReference type="PROSITE-ProRule" id="PRU10060"/>
    </source>
</evidence>
<evidence type="ECO:0000256" key="4">
    <source>
        <dbReference type="ARBA" id="ARBA00023277"/>
    </source>
</evidence>
<gene>
    <name evidence="11" type="ORF">JMN32_12760</name>
</gene>
<dbReference type="SUPFAM" id="SSF49373">
    <property type="entry name" value="Invasin/intimin cell-adhesion fragments"/>
    <property type="match status" value="1"/>
</dbReference>
<dbReference type="FunFam" id="1.50.10.10:FF:000020">
    <property type="entry name" value="Endoglucanase"/>
    <property type="match status" value="1"/>
</dbReference>
<dbReference type="Proteomes" id="UP000614216">
    <property type="component" value="Unassembled WGS sequence"/>
</dbReference>
<dbReference type="NCBIfam" id="TIGR04183">
    <property type="entry name" value="Por_Secre_tail"/>
    <property type="match status" value="1"/>
</dbReference>
<proteinExistence type="inferred from homology"/>
<dbReference type="PROSITE" id="PS51172">
    <property type="entry name" value="CBM3"/>
    <property type="match status" value="1"/>
</dbReference>
<feature type="active site" evidence="8">
    <location>
        <position position="441"/>
    </location>
</feature>
<keyword evidence="2 7" id="KW-0378">Hydrolase</keyword>
<comment type="catalytic activity">
    <reaction evidence="1 9">
        <text>Endohydrolysis of (1-&gt;4)-beta-D-glucosidic linkages in cellulose, lichenin and cereal beta-D-glucans.</text>
        <dbReference type="EC" id="3.2.1.4"/>
    </reaction>
</comment>
<keyword evidence="5 7" id="KW-0326">Glycosidase</keyword>
<dbReference type="InterPro" id="IPR036966">
    <property type="entry name" value="CBM3_sf"/>
</dbReference>
<organism evidence="11 12">
    <name type="scientific">Fulvivirga marina</name>
    <dbReference type="NCBI Taxonomy" id="2494733"/>
    <lineage>
        <taxon>Bacteria</taxon>
        <taxon>Pseudomonadati</taxon>
        <taxon>Bacteroidota</taxon>
        <taxon>Cytophagia</taxon>
        <taxon>Cytophagales</taxon>
        <taxon>Fulvivirgaceae</taxon>
        <taxon>Fulvivirga</taxon>
    </lineage>
</organism>
<dbReference type="GO" id="GO:0030245">
    <property type="term" value="P:cellulose catabolic process"/>
    <property type="evidence" value="ECO:0007669"/>
    <property type="project" value="UniProtKB-KW"/>
</dbReference>
<feature type="active site" evidence="7">
    <location>
        <position position="402"/>
    </location>
</feature>
<dbReference type="InterPro" id="IPR003343">
    <property type="entry name" value="Big_2"/>
</dbReference>
<feature type="active site" evidence="8">
    <location>
        <position position="450"/>
    </location>
</feature>
<keyword evidence="12" id="KW-1185">Reference proteome</keyword>
<dbReference type="Gene3D" id="1.50.10.10">
    <property type="match status" value="1"/>
</dbReference>
<dbReference type="Pfam" id="PF18998">
    <property type="entry name" value="Flg_new_2"/>
    <property type="match status" value="1"/>
</dbReference>
<dbReference type="AlphaFoldDB" id="A0A937KEJ0"/>
<dbReference type="InterPro" id="IPR008928">
    <property type="entry name" value="6-hairpin_glycosidase_sf"/>
</dbReference>
<keyword evidence="3 9" id="KW-0136">Cellulose degradation</keyword>
<dbReference type="InterPro" id="IPR033126">
    <property type="entry name" value="Glyco_hydro_9_Asp/Glu_AS"/>
</dbReference>
<dbReference type="SUPFAM" id="SSF48208">
    <property type="entry name" value="Six-hairpin glycosidases"/>
    <property type="match status" value="1"/>
</dbReference>
<dbReference type="EMBL" id="JAEUGD010000042">
    <property type="protein sequence ID" value="MBL6447185.1"/>
    <property type="molecule type" value="Genomic_DNA"/>
</dbReference>
<comment type="similarity">
    <text evidence="7 9">Belongs to the glycosyl hydrolase 9 (cellulase E) family.</text>
</comment>
<dbReference type="Pfam" id="PF00759">
    <property type="entry name" value="Glyco_hydro_9"/>
    <property type="match status" value="1"/>
</dbReference>
<protein>
    <recommendedName>
        <fullName evidence="9">Endoglucanase</fullName>
        <ecNumber evidence="9">3.2.1.4</ecNumber>
    </recommendedName>
</protein>
<dbReference type="Pfam" id="PF02368">
    <property type="entry name" value="Big_2"/>
    <property type="match status" value="1"/>
</dbReference>
<dbReference type="GO" id="GO:0008810">
    <property type="term" value="F:cellulase activity"/>
    <property type="evidence" value="ECO:0007669"/>
    <property type="project" value="UniProtKB-EC"/>
</dbReference>
<evidence type="ECO:0000256" key="9">
    <source>
        <dbReference type="RuleBase" id="RU361166"/>
    </source>
</evidence>
<dbReference type="Pfam" id="PF18666">
    <property type="entry name" value="CBM64"/>
    <property type="match status" value="1"/>
</dbReference>
<name>A0A937KEJ0_9BACT</name>
<dbReference type="RefSeq" id="WP_202856708.1">
    <property type="nucleotide sequence ID" value="NZ_JAEUGD010000042.1"/>
</dbReference>
<dbReference type="InterPro" id="IPR008965">
    <property type="entry name" value="CBM2/CBM3_carb-bd_dom_sf"/>
</dbReference>
<keyword evidence="4 7" id="KW-0119">Carbohydrate metabolism</keyword>
<dbReference type="InterPro" id="IPR008964">
    <property type="entry name" value="Invasin/intimin_cell_adhesion"/>
</dbReference>
<keyword evidence="6 7" id="KW-0624">Polysaccharide degradation</keyword>
<dbReference type="InterPro" id="IPR026444">
    <property type="entry name" value="Secre_tail"/>
</dbReference>
<evidence type="ECO:0000313" key="11">
    <source>
        <dbReference type="EMBL" id="MBL6447185.1"/>
    </source>
</evidence>
<evidence type="ECO:0000256" key="5">
    <source>
        <dbReference type="ARBA" id="ARBA00023295"/>
    </source>
</evidence>
<dbReference type="InterPro" id="IPR041438">
    <property type="entry name" value="CBM64"/>
</dbReference>
<feature type="domain" description="CBM3" evidence="10">
    <location>
        <begin position="483"/>
        <end position="643"/>
    </location>
</feature>
<dbReference type="SMART" id="SM01067">
    <property type="entry name" value="CBM_3"/>
    <property type="match status" value="1"/>
</dbReference>